<comment type="caution">
    <text evidence="1">The sequence shown here is derived from an EMBL/GenBank/DDBJ whole genome shotgun (WGS) entry which is preliminary data.</text>
</comment>
<evidence type="ECO:0000313" key="2">
    <source>
        <dbReference type="Proteomes" id="UP000828390"/>
    </source>
</evidence>
<proteinExistence type="predicted"/>
<sequence length="58" mass="6832">MLRISYTEHKTNEYVQNMTATRVGHKSPYWRPPNDESWLDFNSSPGMTLNAKLFSRAR</sequence>
<accession>A0A9D4RRC2</accession>
<dbReference type="AlphaFoldDB" id="A0A9D4RRC2"/>
<name>A0A9D4RRC2_DREPO</name>
<dbReference type="Proteomes" id="UP000828390">
    <property type="component" value="Unassembled WGS sequence"/>
</dbReference>
<reference evidence="1" key="2">
    <citation type="submission" date="2020-11" db="EMBL/GenBank/DDBJ databases">
        <authorList>
            <person name="McCartney M.A."/>
            <person name="Auch B."/>
            <person name="Kono T."/>
            <person name="Mallez S."/>
            <person name="Becker A."/>
            <person name="Gohl D.M."/>
            <person name="Silverstein K.A.T."/>
            <person name="Koren S."/>
            <person name="Bechman K.B."/>
            <person name="Herman A."/>
            <person name="Abrahante J.E."/>
            <person name="Garbe J."/>
        </authorList>
    </citation>
    <scope>NUCLEOTIDE SEQUENCE</scope>
    <source>
        <strain evidence="1">Duluth1</strain>
        <tissue evidence="1">Whole animal</tissue>
    </source>
</reference>
<gene>
    <name evidence="1" type="ORF">DPMN_039054</name>
</gene>
<dbReference type="EMBL" id="JAIWYP010000002">
    <property type="protein sequence ID" value="KAH3875777.1"/>
    <property type="molecule type" value="Genomic_DNA"/>
</dbReference>
<evidence type="ECO:0000313" key="1">
    <source>
        <dbReference type="EMBL" id="KAH3875777.1"/>
    </source>
</evidence>
<protein>
    <submittedName>
        <fullName evidence="1">Uncharacterized protein</fullName>
    </submittedName>
</protein>
<reference evidence="1" key="1">
    <citation type="journal article" date="2019" name="bioRxiv">
        <title>The Genome of the Zebra Mussel, Dreissena polymorpha: A Resource for Invasive Species Research.</title>
        <authorList>
            <person name="McCartney M.A."/>
            <person name="Auch B."/>
            <person name="Kono T."/>
            <person name="Mallez S."/>
            <person name="Zhang Y."/>
            <person name="Obille A."/>
            <person name="Becker A."/>
            <person name="Abrahante J.E."/>
            <person name="Garbe J."/>
            <person name="Badalamenti J.P."/>
            <person name="Herman A."/>
            <person name="Mangelson H."/>
            <person name="Liachko I."/>
            <person name="Sullivan S."/>
            <person name="Sone E.D."/>
            <person name="Koren S."/>
            <person name="Silverstein K.A.T."/>
            <person name="Beckman K.B."/>
            <person name="Gohl D.M."/>
        </authorList>
    </citation>
    <scope>NUCLEOTIDE SEQUENCE</scope>
    <source>
        <strain evidence="1">Duluth1</strain>
        <tissue evidence="1">Whole animal</tissue>
    </source>
</reference>
<organism evidence="1 2">
    <name type="scientific">Dreissena polymorpha</name>
    <name type="common">Zebra mussel</name>
    <name type="synonym">Mytilus polymorpha</name>
    <dbReference type="NCBI Taxonomy" id="45954"/>
    <lineage>
        <taxon>Eukaryota</taxon>
        <taxon>Metazoa</taxon>
        <taxon>Spiralia</taxon>
        <taxon>Lophotrochozoa</taxon>
        <taxon>Mollusca</taxon>
        <taxon>Bivalvia</taxon>
        <taxon>Autobranchia</taxon>
        <taxon>Heteroconchia</taxon>
        <taxon>Euheterodonta</taxon>
        <taxon>Imparidentia</taxon>
        <taxon>Neoheterodontei</taxon>
        <taxon>Myida</taxon>
        <taxon>Dreissenoidea</taxon>
        <taxon>Dreissenidae</taxon>
        <taxon>Dreissena</taxon>
    </lineage>
</organism>
<keyword evidence="2" id="KW-1185">Reference proteome</keyword>